<dbReference type="Proteomes" id="UP000070700">
    <property type="component" value="Unassembled WGS sequence"/>
</dbReference>
<name>A0A194XUN9_MOLSC</name>
<evidence type="ECO:0000313" key="2">
    <source>
        <dbReference type="Proteomes" id="UP000070700"/>
    </source>
</evidence>
<accession>A0A194XUN9</accession>
<dbReference type="EMBL" id="KQ947404">
    <property type="protein sequence ID" value="KUJ23754.1"/>
    <property type="molecule type" value="Genomic_DNA"/>
</dbReference>
<gene>
    <name evidence="1" type="ORF">LY89DRAFT_1957</name>
</gene>
<dbReference type="KEGG" id="psco:LY89DRAFT_1957"/>
<dbReference type="OrthoDB" id="62952at2759"/>
<evidence type="ECO:0000313" key="1">
    <source>
        <dbReference type="EMBL" id="KUJ23754.1"/>
    </source>
</evidence>
<sequence length="288" mass="32886">MASLSTIAPNLGAFIVLPTEIRTRIYGLVLDFNWANYPSPQKNWTTSSQDLTAYLSSEDGQTDPPSKNRVSLLRTSKTIYEEAVIVLVQVNPFRIHIERGECQVWGVTHDEAKPENWDFNLFAEFPFRISYLELDPRDPFLRRGLFEKLRDLNLRLTLVEESDIFPIEKEENGVGMCELTPFMTLLAPMIKNLKEGALKRFIFTIVSKEKERGSVELVLDMIASFRGLTYASVNAFNSYRGREPGWRLKRDYKDHLVGAMKLPKGVAAPDWVPGDEESPDAFSIFEVD</sequence>
<protein>
    <submittedName>
        <fullName evidence="1">Uncharacterized protein</fullName>
    </submittedName>
</protein>
<dbReference type="InParanoid" id="A0A194XUN9"/>
<dbReference type="RefSeq" id="XP_018078109.1">
    <property type="nucleotide sequence ID" value="XM_018205740.1"/>
</dbReference>
<reference evidence="1 2" key="1">
    <citation type="submission" date="2015-10" db="EMBL/GenBank/DDBJ databases">
        <title>Full genome of DAOMC 229536 Phialocephala scopiformis, a fungal endophyte of spruce producing the potent anti-insectan compound rugulosin.</title>
        <authorList>
            <consortium name="DOE Joint Genome Institute"/>
            <person name="Walker A.K."/>
            <person name="Frasz S.L."/>
            <person name="Seifert K.A."/>
            <person name="Miller J.D."/>
            <person name="Mondo S.J."/>
            <person name="Labutti K."/>
            <person name="Lipzen A."/>
            <person name="Dockter R."/>
            <person name="Kennedy M."/>
            <person name="Grigoriev I.V."/>
            <person name="Spatafora J.W."/>
        </authorList>
    </citation>
    <scope>NUCLEOTIDE SEQUENCE [LARGE SCALE GENOMIC DNA]</scope>
    <source>
        <strain evidence="1 2">CBS 120377</strain>
    </source>
</reference>
<keyword evidence="2" id="KW-1185">Reference proteome</keyword>
<dbReference type="AlphaFoldDB" id="A0A194XUN9"/>
<organism evidence="1 2">
    <name type="scientific">Mollisia scopiformis</name>
    <name type="common">Conifer needle endophyte fungus</name>
    <name type="synonym">Phialocephala scopiformis</name>
    <dbReference type="NCBI Taxonomy" id="149040"/>
    <lineage>
        <taxon>Eukaryota</taxon>
        <taxon>Fungi</taxon>
        <taxon>Dikarya</taxon>
        <taxon>Ascomycota</taxon>
        <taxon>Pezizomycotina</taxon>
        <taxon>Leotiomycetes</taxon>
        <taxon>Helotiales</taxon>
        <taxon>Mollisiaceae</taxon>
        <taxon>Mollisia</taxon>
    </lineage>
</organism>
<proteinExistence type="predicted"/>
<dbReference type="GeneID" id="28815466"/>